<organism evidence="1 2">
    <name type="scientific">Eumeta variegata</name>
    <name type="common">Bagworm moth</name>
    <name type="synonym">Eumeta japonica</name>
    <dbReference type="NCBI Taxonomy" id="151549"/>
    <lineage>
        <taxon>Eukaryota</taxon>
        <taxon>Metazoa</taxon>
        <taxon>Ecdysozoa</taxon>
        <taxon>Arthropoda</taxon>
        <taxon>Hexapoda</taxon>
        <taxon>Insecta</taxon>
        <taxon>Pterygota</taxon>
        <taxon>Neoptera</taxon>
        <taxon>Endopterygota</taxon>
        <taxon>Lepidoptera</taxon>
        <taxon>Glossata</taxon>
        <taxon>Ditrysia</taxon>
        <taxon>Tineoidea</taxon>
        <taxon>Psychidae</taxon>
        <taxon>Oiketicinae</taxon>
        <taxon>Eumeta</taxon>
    </lineage>
</organism>
<reference evidence="1 2" key="1">
    <citation type="journal article" date="2019" name="Commun. Biol.">
        <title>The bagworm genome reveals a unique fibroin gene that provides high tensile strength.</title>
        <authorList>
            <person name="Kono N."/>
            <person name="Nakamura H."/>
            <person name="Ohtoshi R."/>
            <person name="Tomita M."/>
            <person name="Numata K."/>
            <person name="Arakawa K."/>
        </authorList>
    </citation>
    <scope>NUCLEOTIDE SEQUENCE [LARGE SCALE GENOMIC DNA]</scope>
</reference>
<evidence type="ECO:0000313" key="2">
    <source>
        <dbReference type="Proteomes" id="UP000299102"/>
    </source>
</evidence>
<name>A0A4C1YSU6_EUMVA</name>
<dbReference type="OrthoDB" id="430340at2759"/>
<accession>A0A4C1YSU6</accession>
<sequence length="125" mass="14213">MRCAASGGELFSQRYEGYSLHVTALFEHVVVSWTWPGLPAGGSTRLERATLDNRWHWVALRRRLVPPGLLLEVDRDTQGKNVDSSDKESRTAPRSGIWWSITLSIDIMDYTIRCVYTCKGGERIM</sequence>
<dbReference type="Proteomes" id="UP000299102">
    <property type="component" value="Unassembled WGS sequence"/>
</dbReference>
<dbReference type="EMBL" id="BGZK01001330">
    <property type="protein sequence ID" value="GBP77405.1"/>
    <property type="molecule type" value="Genomic_DNA"/>
</dbReference>
<protein>
    <submittedName>
        <fullName evidence="1">Uncharacterized protein</fullName>
    </submittedName>
</protein>
<proteinExistence type="predicted"/>
<comment type="caution">
    <text evidence="1">The sequence shown here is derived from an EMBL/GenBank/DDBJ whole genome shotgun (WGS) entry which is preliminary data.</text>
</comment>
<evidence type="ECO:0000313" key="1">
    <source>
        <dbReference type="EMBL" id="GBP77405.1"/>
    </source>
</evidence>
<dbReference type="AlphaFoldDB" id="A0A4C1YSU6"/>
<gene>
    <name evidence="1" type="ORF">EVAR_24122_1</name>
</gene>
<keyword evidence="2" id="KW-1185">Reference proteome</keyword>